<reference evidence="3" key="1">
    <citation type="journal article" date="2019" name="Nat. Commun.">
        <title>The genome of broomcorn millet.</title>
        <authorList>
            <person name="Zou C."/>
            <person name="Miki D."/>
            <person name="Li D."/>
            <person name="Tang Q."/>
            <person name="Xiao L."/>
            <person name="Rajput S."/>
            <person name="Deng P."/>
            <person name="Jia W."/>
            <person name="Huang R."/>
            <person name="Zhang M."/>
            <person name="Sun Y."/>
            <person name="Hu J."/>
            <person name="Fu X."/>
            <person name="Schnable P.S."/>
            <person name="Li F."/>
            <person name="Zhang H."/>
            <person name="Feng B."/>
            <person name="Zhu X."/>
            <person name="Liu R."/>
            <person name="Schnable J.C."/>
            <person name="Zhu J.-K."/>
            <person name="Zhang H."/>
        </authorList>
    </citation>
    <scope>NUCLEOTIDE SEQUENCE [LARGE SCALE GENOMIC DNA]</scope>
</reference>
<dbReference type="Pfam" id="PF00646">
    <property type="entry name" value="F-box"/>
    <property type="match status" value="1"/>
</dbReference>
<dbReference type="PANTHER" id="PTHR34223">
    <property type="entry name" value="OS11G0201299 PROTEIN"/>
    <property type="match status" value="1"/>
</dbReference>
<dbReference type="Proteomes" id="UP000275267">
    <property type="component" value="Unassembled WGS sequence"/>
</dbReference>
<organism evidence="2 3">
    <name type="scientific">Panicum miliaceum</name>
    <name type="common">Proso millet</name>
    <name type="synonym">Broomcorn millet</name>
    <dbReference type="NCBI Taxonomy" id="4540"/>
    <lineage>
        <taxon>Eukaryota</taxon>
        <taxon>Viridiplantae</taxon>
        <taxon>Streptophyta</taxon>
        <taxon>Embryophyta</taxon>
        <taxon>Tracheophyta</taxon>
        <taxon>Spermatophyta</taxon>
        <taxon>Magnoliopsida</taxon>
        <taxon>Liliopsida</taxon>
        <taxon>Poales</taxon>
        <taxon>Poaceae</taxon>
        <taxon>PACMAD clade</taxon>
        <taxon>Panicoideae</taxon>
        <taxon>Panicodae</taxon>
        <taxon>Paniceae</taxon>
        <taxon>Panicinae</taxon>
        <taxon>Panicum</taxon>
        <taxon>Panicum sect. Panicum</taxon>
    </lineage>
</organism>
<feature type="domain" description="F-box" evidence="1">
    <location>
        <begin position="24"/>
        <end position="60"/>
    </location>
</feature>
<comment type="caution">
    <text evidence="2">The sequence shown here is derived from an EMBL/GenBank/DDBJ whole genome shotgun (WGS) entry which is preliminary data.</text>
</comment>
<dbReference type="InterPro" id="IPR001810">
    <property type="entry name" value="F-box_dom"/>
</dbReference>
<dbReference type="InterPro" id="IPR053197">
    <property type="entry name" value="F-box_SCFL_complex_component"/>
</dbReference>
<dbReference type="STRING" id="4540.A0A3L6PZN7"/>
<sequence length="190" mass="21675">MAALTRRWKKALAAMAPAPAIDPADHLSKIPDEVLAQILSFLPAQEAVQTCVLARTWRDVWKTTEHLLITGNTVLELREFVDGLLRVRLDNLKRAPLDACKIMFDPIKVDDDDYFDLEDTSSVNSWIRHVLKCQVKVLRVDMGNHMDLELYLYMSESPLVSRHLTRLELRGIYGCAATTSTSQDVLRWKI</sequence>
<dbReference type="AlphaFoldDB" id="A0A3L6PZN7"/>
<dbReference type="EMBL" id="PQIB02000014">
    <property type="protein sequence ID" value="RLM69175.1"/>
    <property type="molecule type" value="Genomic_DNA"/>
</dbReference>
<evidence type="ECO:0000313" key="3">
    <source>
        <dbReference type="Proteomes" id="UP000275267"/>
    </source>
</evidence>
<dbReference type="PROSITE" id="PS50181">
    <property type="entry name" value="FBOX"/>
    <property type="match status" value="1"/>
</dbReference>
<dbReference type="PANTHER" id="PTHR34223:SF51">
    <property type="entry name" value="OS06G0556300 PROTEIN"/>
    <property type="match status" value="1"/>
</dbReference>
<keyword evidence="3" id="KW-1185">Reference proteome</keyword>
<dbReference type="CDD" id="cd22160">
    <property type="entry name" value="F-box_AtFBL13-like"/>
    <property type="match status" value="1"/>
</dbReference>
<dbReference type="InterPro" id="IPR036047">
    <property type="entry name" value="F-box-like_dom_sf"/>
</dbReference>
<evidence type="ECO:0000313" key="2">
    <source>
        <dbReference type="EMBL" id="RLM69175.1"/>
    </source>
</evidence>
<gene>
    <name evidence="2" type="ORF">C2845_PM17G02990</name>
</gene>
<dbReference type="Gene3D" id="1.20.1280.50">
    <property type="match status" value="1"/>
</dbReference>
<protein>
    <recommendedName>
        <fullName evidence="1">F-box domain-containing protein</fullName>
    </recommendedName>
</protein>
<dbReference type="OrthoDB" id="652335at2759"/>
<evidence type="ECO:0000259" key="1">
    <source>
        <dbReference type="PROSITE" id="PS50181"/>
    </source>
</evidence>
<accession>A0A3L6PZN7</accession>
<proteinExistence type="predicted"/>
<name>A0A3L6PZN7_PANMI</name>
<dbReference type="SUPFAM" id="SSF81383">
    <property type="entry name" value="F-box domain"/>
    <property type="match status" value="1"/>
</dbReference>
<dbReference type="InterPro" id="IPR053781">
    <property type="entry name" value="F-box_AtFBL13-like"/>
</dbReference>